<dbReference type="EMBL" id="CAUJNA010001092">
    <property type="protein sequence ID" value="CAJ1384196.1"/>
    <property type="molecule type" value="Genomic_DNA"/>
</dbReference>
<name>A0AA36MYA6_9DINO</name>
<protein>
    <recommendedName>
        <fullName evidence="5">DUF202 domain-containing protein</fullName>
    </recommendedName>
</protein>
<dbReference type="Proteomes" id="UP001178507">
    <property type="component" value="Unassembled WGS sequence"/>
</dbReference>
<keyword evidence="3" id="KW-1133">Transmembrane helix</keyword>
<gene>
    <name evidence="6" type="ORF">EVOR1521_LOCUS11107</name>
</gene>
<feature type="domain" description="DUF202" evidence="5">
    <location>
        <begin position="126"/>
        <end position="182"/>
    </location>
</feature>
<accession>A0AA36MYA6</accession>
<reference evidence="6" key="1">
    <citation type="submission" date="2023-08" db="EMBL/GenBank/DDBJ databases">
        <authorList>
            <person name="Chen Y."/>
            <person name="Shah S."/>
            <person name="Dougan E. K."/>
            <person name="Thang M."/>
            <person name="Chan C."/>
        </authorList>
    </citation>
    <scope>NUCLEOTIDE SEQUENCE</scope>
</reference>
<organism evidence="6 7">
    <name type="scientific">Effrenium voratum</name>
    <dbReference type="NCBI Taxonomy" id="2562239"/>
    <lineage>
        <taxon>Eukaryota</taxon>
        <taxon>Sar</taxon>
        <taxon>Alveolata</taxon>
        <taxon>Dinophyceae</taxon>
        <taxon>Suessiales</taxon>
        <taxon>Symbiodiniaceae</taxon>
        <taxon>Effrenium</taxon>
    </lineage>
</organism>
<sequence length="225" mass="23208">MAKTFWISWEDEGSESSFQLSVLPELSAADLSCCVRDRLGLVPSVPFYLTEESRKTGPALPLSPALPDGSRLRLVLPMGKSPFPAPGVAPAAPASAGGTAPAAAAADTQNCCVAEPGDPKQISTDLANERTLLAWLRTGLAAIRTVFSFATLSGLTKGELLLDVVVTLILSFSGLATLTVGRAHGISSPALGDWAALLRLHHRGSGLPSGHAVATAKALCQGGWA</sequence>
<evidence type="ECO:0000256" key="2">
    <source>
        <dbReference type="ARBA" id="ARBA00022692"/>
    </source>
</evidence>
<dbReference type="InterPro" id="IPR003807">
    <property type="entry name" value="DUF202"/>
</dbReference>
<keyword evidence="4" id="KW-0472">Membrane</keyword>
<evidence type="ECO:0000259" key="5">
    <source>
        <dbReference type="Pfam" id="PF02656"/>
    </source>
</evidence>
<evidence type="ECO:0000256" key="4">
    <source>
        <dbReference type="ARBA" id="ARBA00023136"/>
    </source>
</evidence>
<evidence type="ECO:0000256" key="3">
    <source>
        <dbReference type="ARBA" id="ARBA00022989"/>
    </source>
</evidence>
<comment type="subcellular location">
    <subcellularLocation>
        <location evidence="1">Endomembrane system</location>
        <topology evidence="1">Multi-pass membrane protein</topology>
    </subcellularLocation>
</comment>
<dbReference type="GO" id="GO:0012505">
    <property type="term" value="C:endomembrane system"/>
    <property type="evidence" value="ECO:0007669"/>
    <property type="project" value="UniProtKB-SubCell"/>
</dbReference>
<evidence type="ECO:0000256" key="1">
    <source>
        <dbReference type="ARBA" id="ARBA00004127"/>
    </source>
</evidence>
<keyword evidence="7" id="KW-1185">Reference proteome</keyword>
<dbReference type="AlphaFoldDB" id="A0AA36MYA6"/>
<keyword evidence="2" id="KW-0812">Transmembrane</keyword>
<evidence type="ECO:0000313" key="6">
    <source>
        <dbReference type="EMBL" id="CAJ1384196.1"/>
    </source>
</evidence>
<proteinExistence type="predicted"/>
<dbReference type="Pfam" id="PF02656">
    <property type="entry name" value="DUF202"/>
    <property type="match status" value="1"/>
</dbReference>
<comment type="caution">
    <text evidence="6">The sequence shown here is derived from an EMBL/GenBank/DDBJ whole genome shotgun (WGS) entry which is preliminary data.</text>
</comment>
<evidence type="ECO:0000313" key="7">
    <source>
        <dbReference type="Proteomes" id="UP001178507"/>
    </source>
</evidence>